<evidence type="ECO:0000256" key="2">
    <source>
        <dbReference type="SAM" id="SignalP"/>
    </source>
</evidence>
<proteinExistence type="predicted"/>
<dbReference type="AlphaFoldDB" id="A0AAV6MBJ7"/>
<feature type="non-terminal residue" evidence="3">
    <location>
        <position position="1"/>
    </location>
</feature>
<feature type="chain" id="PRO_5043507260" evidence="2">
    <location>
        <begin position="30"/>
        <end position="106"/>
    </location>
</feature>
<sequence length="106" mass="11260">MGGRCSFWGVAVAALMVTIILCSSNSSRASSLGRANATYGEVEVELLVRREIARFLNFKNMKVYTDKTQNPFVKSCGNGPGNPMGDCSGSPTNKKHCNSYAGASAC</sequence>
<evidence type="ECO:0000313" key="3">
    <source>
        <dbReference type="EMBL" id="KAG6578548.1"/>
    </source>
</evidence>
<name>A0AAV6MBJ7_9ROSI</name>
<reference evidence="3 4" key="1">
    <citation type="journal article" date="2021" name="Hortic Res">
        <title>The domestication of Cucurbita argyrosperma as revealed by the genome of its wild relative.</title>
        <authorList>
            <person name="Barrera-Redondo J."/>
            <person name="Sanchez-de la Vega G."/>
            <person name="Aguirre-Liguori J.A."/>
            <person name="Castellanos-Morales G."/>
            <person name="Gutierrez-Guerrero Y.T."/>
            <person name="Aguirre-Dugua X."/>
            <person name="Aguirre-Planter E."/>
            <person name="Tenaillon M.I."/>
            <person name="Lira-Saade R."/>
            <person name="Eguiarte L.E."/>
        </authorList>
    </citation>
    <scope>NUCLEOTIDE SEQUENCE [LARGE SCALE GENOMIC DNA]</scope>
    <source>
        <strain evidence="3">JBR-2021</strain>
    </source>
</reference>
<comment type="caution">
    <text evidence="3">The sequence shown here is derived from an EMBL/GenBank/DDBJ whole genome shotgun (WGS) entry which is preliminary data.</text>
</comment>
<keyword evidence="4" id="KW-1185">Reference proteome</keyword>
<feature type="signal peptide" evidence="2">
    <location>
        <begin position="1"/>
        <end position="29"/>
    </location>
</feature>
<dbReference type="Proteomes" id="UP000685013">
    <property type="component" value="Chromosome 15"/>
</dbReference>
<feature type="region of interest" description="Disordered" evidence="1">
    <location>
        <begin position="84"/>
        <end position="106"/>
    </location>
</feature>
<keyword evidence="2" id="KW-0732">Signal</keyword>
<evidence type="ECO:0000313" key="4">
    <source>
        <dbReference type="Proteomes" id="UP000685013"/>
    </source>
</evidence>
<gene>
    <name evidence="3" type="ORF">SDJN03_22996</name>
</gene>
<dbReference type="EMBL" id="JAGKQH010000015">
    <property type="protein sequence ID" value="KAG6578548.1"/>
    <property type="molecule type" value="Genomic_DNA"/>
</dbReference>
<evidence type="ECO:0000256" key="1">
    <source>
        <dbReference type="SAM" id="MobiDB-lite"/>
    </source>
</evidence>
<organism evidence="3 4">
    <name type="scientific">Cucurbita argyrosperma subsp. sororia</name>
    <dbReference type="NCBI Taxonomy" id="37648"/>
    <lineage>
        <taxon>Eukaryota</taxon>
        <taxon>Viridiplantae</taxon>
        <taxon>Streptophyta</taxon>
        <taxon>Embryophyta</taxon>
        <taxon>Tracheophyta</taxon>
        <taxon>Spermatophyta</taxon>
        <taxon>Magnoliopsida</taxon>
        <taxon>eudicotyledons</taxon>
        <taxon>Gunneridae</taxon>
        <taxon>Pentapetalae</taxon>
        <taxon>rosids</taxon>
        <taxon>fabids</taxon>
        <taxon>Cucurbitales</taxon>
        <taxon>Cucurbitaceae</taxon>
        <taxon>Cucurbiteae</taxon>
        <taxon>Cucurbita</taxon>
    </lineage>
</organism>
<accession>A0AAV6MBJ7</accession>
<protein>
    <submittedName>
        <fullName evidence="3">Uncharacterized protein</fullName>
    </submittedName>
</protein>